<feature type="transmembrane region" description="Helical" evidence="4">
    <location>
        <begin position="892"/>
        <end position="912"/>
    </location>
</feature>
<evidence type="ECO:0000313" key="7">
    <source>
        <dbReference type="EnsemblFungi" id="EJT80252"/>
    </source>
</evidence>
<gene>
    <name evidence="7" type="primary">20340713</name>
    <name evidence="6" type="ORF">GGTG_00255</name>
</gene>
<dbReference type="InterPro" id="IPR036259">
    <property type="entry name" value="MFS_trans_sf"/>
</dbReference>
<name>J3NG62_GAET3</name>
<evidence type="ECO:0000313" key="8">
    <source>
        <dbReference type="Proteomes" id="UP000006039"/>
    </source>
</evidence>
<feature type="transmembrane region" description="Helical" evidence="4">
    <location>
        <begin position="635"/>
        <end position="654"/>
    </location>
</feature>
<feature type="compositionally biased region" description="Polar residues" evidence="3">
    <location>
        <begin position="343"/>
        <end position="353"/>
    </location>
</feature>
<evidence type="ECO:0000313" key="6">
    <source>
        <dbReference type="EMBL" id="EJT80252.1"/>
    </source>
</evidence>
<feature type="transmembrane region" description="Helical" evidence="4">
    <location>
        <begin position="132"/>
        <end position="153"/>
    </location>
</feature>
<dbReference type="GeneID" id="20340713"/>
<feature type="transmembrane region" description="Helical" evidence="4">
    <location>
        <begin position="685"/>
        <end position="703"/>
    </location>
</feature>
<feature type="transmembrane region" description="Helical" evidence="4">
    <location>
        <begin position="98"/>
        <end position="120"/>
    </location>
</feature>
<feature type="transmembrane region" description="Helical" evidence="4">
    <location>
        <begin position="552"/>
        <end position="571"/>
    </location>
</feature>
<dbReference type="InterPro" id="IPR049326">
    <property type="entry name" value="Rhodopsin_dom_fungi"/>
</dbReference>
<keyword evidence="4" id="KW-0812">Transmembrane</keyword>
<dbReference type="EMBL" id="GL385395">
    <property type="protein sequence ID" value="EJT80252.1"/>
    <property type="molecule type" value="Genomic_DNA"/>
</dbReference>
<dbReference type="EnsemblFungi" id="EJT80252">
    <property type="protein sequence ID" value="EJT80252"/>
    <property type="gene ID" value="GGTG_00255"/>
</dbReference>
<accession>J3NG62</accession>
<evidence type="ECO:0000256" key="1">
    <source>
        <dbReference type="ARBA" id="ARBA00004429"/>
    </source>
</evidence>
<evidence type="ECO:0000259" key="5">
    <source>
        <dbReference type="Pfam" id="PF20684"/>
    </source>
</evidence>
<keyword evidence="4" id="KW-1133">Transmembrane helix</keyword>
<feature type="transmembrane region" description="Helical" evidence="4">
    <location>
        <begin position="864"/>
        <end position="886"/>
    </location>
</feature>
<comment type="subcellular location">
    <subcellularLocation>
        <location evidence="1">Cell inner membrane</location>
        <topology evidence="1">Multi-pass membrane protein</topology>
    </subcellularLocation>
</comment>
<feature type="transmembrane region" description="Helical" evidence="4">
    <location>
        <begin position="213"/>
        <end position="234"/>
    </location>
</feature>
<dbReference type="Gene3D" id="1.20.1250.20">
    <property type="entry name" value="MFS general substrate transporter like domains"/>
    <property type="match status" value="2"/>
</dbReference>
<reference evidence="7" key="5">
    <citation type="submission" date="2018-04" db="UniProtKB">
        <authorList>
            <consortium name="EnsemblFungi"/>
        </authorList>
    </citation>
    <scope>IDENTIFICATION</scope>
    <source>
        <strain evidence="7">R3-111a-1</strain>
    </source>
</reference>
<feature type="compositionally biased region" description="Polar residues" evidence="3">
    <location>
        <begin position="1030"/>
        <end position="1041"/>
    </location>
</feature>
<dbReference type="RefSeq" id="XP_009216261.1">
    <property type="nucleotide sequence ID" value="XM_009217997.1"/>
</dbReference>
<evidence type="ECO:0000256" key="2">
    <source>
        <dbReference type="ARBA" id="ARBA00022475"/>
    </source>
</evidence>
<dbReference type="SUPFAM" id="SSF103473">
    <property type="entry name" value="MFS general substrate transporter"/>
    <property type="match status" value="1"/>
</dbReference>
<organism evidence="6">
    <name type="scientific">Gaeumannomyces tritici (strain R3-111a-1)</name>
    <name type="common">Wheat and barley take-all root rot fungus</name>
    <name type="synonym">Gaeumannomyces graminis var. tritici</name>
    <dbReference type="NCBI Taxonomy" id="644352"/>
    <lineage>
        <taxon>Eukaryota</taxon>
        <taxon>Fungi</taxon>
        <taxon>Dikarya</taxon>
        <taxon>Ascomycota</taxon>
        <taxon>Pezizomycotina</taxon>
        <taxon>Sordariomycetes</taxon>
        <taxon>Sordariomycetidae</taxon>
        <taxon>Magnaporthales</taxon>
        <taxon>Magnaporthaceae</taxon>
        <taxon>Gaeumannomyces</taxon>
    </lineage>
</organism>
<feature type="transmembrane region" description="Helical" evidence="4">
    <location>
        <begin position="802"/>
        <end position="824"/>
    </location>
</feature>
<feature type="compositionally biased region" description="Low complexity" evidence="3">
    <location>
        <begin position="1009"/>
        <end position="1021"/>
    </location>
</feature>
<evidence type="ECO:0000256" key="3">
    <source>
        <dbReference type="SAM" id="MobiDB-lite"/>
    </source>
</evidence>
<feature type="transmembrane region" description="Helical" evidence="4">
    <location>
        <begin position="480"/>
        <end position="502"/>
    </location>
</feature>
<evidence type="ECO:0000256" key="4">
    <source>
        <dbReference type="SAM" id="Phobius"/>
    </source>
</evidence>
<reference evidence="6" key="3">
    <citation type="submission" date="2010-09" db="EMBL/GenBank/DDBJ databases">
        <title>Annotation of Gaeumannomyces graminis var. tritici R3-111a-1.</title>
        <authorList>
            <consortium name="The Broad Institute Genome Sequencing Platform"/>
            <person name="Ma L.-J."/>
            <person name="Dead R."/>
            <person name="Young S.K."/>
            <person name="Zeng Q."/>
            <person name="Gargeya S."/>
            <person name="Fitzgerald M."/>
            <person name="Haas B."/>
            <person name="Abouelleil A."/>
            <person name="Alvarado L."/>
            <person name="Arachchi H.M."/>
            <person name="Berlin A."/>
            <person name="Brown A."/>
            <person name="Chapman S.B."/>
            <person name="Chen Z."/>
            <person name="Dunbar C."/>
            <person name="Freedman E."/>
            <person name="Gearin G."/>
            <person name="Gellesch M."/>
            <person name="Goldberg J."/>
            <person name="Griggs A."/>
            <person name="Gujja S."/>
            <person name="Heiman D."/>
            <person name="Howarth C."/>
            <person name="Larson L."/>
            <person name="Lui A."/>
            <person name="MacDonald P.J.P."/>
            <person name="Mehta T."/>
            <person name="Montmayeur A."/>
            <person name="Murphy C."/>
            <person name="Neiman D."/>
            <person name="Pearson M."/>
            <person name="Priest M."/>
            <person name="Roberts A."/>
            <person name="Saif S."/>
            <person name="Shea T."/>
            <person name="Shenoy N."/>
            <person name="Sisk P."/>
            <person name="Stolte C."/>
            <person name="Sykes S."/>
            <person name="Yandava C."/>
            <person name="Wortman J."/>
            <person name="Nusbaum C."/>
            <person name="Birren B."/>
        </authorList>
    </citation>
    <scope>NUCLEOTIDE SEQUENCE</scope>
    <source>
        <strain evidence="6">R3-111a-1</strain>
    </source>
</reference>
<reference evidence="7" key="4">
    <citation type="journal article" date="2015" name="G3 (Bethesda)">
        <title>Genome sequences of three phytopathogenic species of the Magnaporthaceae family of fungi.</title>
        <authorList>
            <person name="Okagaki L.H."/>
            <person name="Nunes C.C."/>
            <person name="Sailsbery J."/>
            <person name="Clay B."/>
            <person name="Brown D."/>
            <person name="John T."/>
            <person name="Oh Y."/>
            <person name="Young N."/>
            <person name="Fitzgerald M."/>
            <person name="Haas B.J."/>
            <person name="Zeng Q."/>
            <person name="Young S."/>
            <person name="Adiconis X."/>
            <person name="Fan L."/>
            <person name="Levin J.Z."/>
            <person name="Mitchell T.K."/>
            <person name="Okubara P.A."/>
            <person name="Farman M.L."/>
            <person name="Kohn L.M."/>
            <person name="Birren B."/>
            <person name="Ma L.-J."/>
            <person name="Dean R.A."/>
        </authorList>
    </citation>
    <scope>NUCLEOTIDE SEQUENCE</scope>
    <source>
        <strain evidence="7">R3-111a-1</strain>
    </source>
</reference>
<dbReference type="AlphaFoldDB" id="J3NG62"/>
<dbReference type="VEuPathDB" id="FungiDB:GGTG_00255"/>
<feature type="region of interest" description="Disordered" evidence="3">
    <location>
        <begin position="304"/>
        <end position="365"/>
    </location>
</feature>
<feature type="domain" description="Rhodopsin" evidence="5">
    <location>
        <begin position="37"/>
        <end position="292"/>
    </location>
</feature>
<keyword evidence="4" id="KW-0472">Membrane</keyword>
<feature type="transmembrane region" description="Helical" evidence="4">
    <location>
        <begin position="592"/>
        <end position="615"/>
    </location>
</feature>
<sequence>MSALGFAVKVNGVPDRGPAVFGVTVATLCLASVFVVARLVSRIGIVRRFSWDDGFVVAAWFLAFALSFSIIWGTRMGLGRYDKDIRAEDRPSLRRAEYAFSILYNPALMATKTSILIFYLRLSKNTKPLLRLASYVVLAIVNLAGVILTFINIFQCKPIHAAYDDVPFQPICIPLLTVFICSAPVNIVTDVAILALPMPVLTSMRLPPRQKTILVMTFALGVFVTVVDVVRIYYLQQAISYVPTTPSSDENAIYGGSPEFSWNASLSLMWSAVEVNVGITCACIPTLKPLIMRILPVMLVDPEGTAGSTQRSQDKDVALSPRQANFGAGGGLQVPRTSHDPQRQSGSDNNSHMTGGGQQHQQPHDENEELNFADFIGHIGASGPGSGERDSSGSTRRVQRRRGTLATYGSANGYETSVYFGFVNIKRPKSMLQASVSDSWKYCTLVTVLFLMWGVSYGLLGTLNNVAASVADMSTAMTLGLTSIYFGGGYFFGPLVVGVWILRHDEHHRSRQGAARHHASYESIGGFKATFMLGLCIYGVGTIMFWPAAVLASFPGFMICNFVVGFGLAVLETAANPFLALCGPPAYAEMRLCLAQGVQAVGSVLSGLLAQHVYFSSVSSRQNTANSLVLIDVQWTYLSVTLLCVALALLFYYIPIPEVTDDELEQEAERLPVDPKKRSIGGLRLATICIILAVVAQWTYVAAQESMSIYFKDLVIALLPPENALTVTTPPTPPSTSTLTTGTSGSSTIEPQNPSSDDMMTLSVSNYMEVAHAAFAVSRFAAGGLAYLSARHPTVRFFPTPRTVLAVTVAAQLVLTVAIIALRRGNPPDVIVAPIVLFFLAEGPAWPLIFSLGLRGQGRRTKLAAAWLTMGASGPAFWPFVMQAILSAGAGIQTAFIVVAALICLTLAYPVFLGVSRDARALVDPGEDRPEDREPDAASHADEDVNDMLARRRRSRHFSMATTARASSAEEGHGGGGIIERLKRGIGGSSRGSEGARTPGDAYERRASEATTMAPSTPSAAKFREERSPTHYNTQAQGGPT</sequence>
<feature type="transmembrane region" description="Helical" evidence="4">
    <location>
        <begin position="770"/>
        <end position="790"/>
    </location>
</feature>
<feature type="compositionally biased region" description="Low complexity" evidence="3">
    <location>
        <begin position="727"/>
        <end position="748"/>
    </location>
</feature>
<reference evidence="8" key="1">
    <citation type="submission" date="2010-07" db="EMBL/GenBank/DDBJ databases">
        <title>The genome sequence of Gaeumannomyces graminis var. tritici strain R3-111a-1.</title>
        <authorList>
            <consortium name="The Broad Institute Genome Sequencing Platform"/>
            <person name="Ma L.-J."/>
            <person name="Dead R."/>
            <person name="Young S."/>
            <person name="Zeng Q."/>
            <person name="Koehrsen M."/>
            <person name="Alvarado L."/>
            <person name="Berlin A."/>
            <person name="Chapman S.B."/>
            <person name="Chen Z."/>
            <person name="Freedman E."/>
            <person name="Gellesch M."/>
            <person name="Goldberg J."/>
            <person name="Griggs A."/>
            <person name="Gujja S."/>
            <person name="Heilman E.R."/>
            <person name="Heiman D."/>
            <person name="Hepburn T."/>
            <person name="Howarth C."/>
            <person name="Jen D."/>
            <person name="Larson L."/>
            <person name="Mehta T."/>
            <person name="Neiman D."/>
            <person name="Pearson M."/>
            <person name="Roberts A."/>
            <person name="Saif S."/>
            <person name="Shea T."/>
            <person name="Shenoy N."/>
            <person name="Sisk P."/>
            <person name="Stolte C."/>
            <person name="Sykes S."/>
            <person name="Walk T."/>
            <person name="White J."/>
            <person name="Yandava C."/>
            <person name="Haas B."/>
            <person name="Nusbaum C."/>
            <person name="Birren B."/>
        </authorList>
    </citation>
    <scope>NUCLEOTIDE SEQUENCE [LARGE SCALE GENOMIC DNA]</scope>
    <source>
        <strain evidence="8">R3-111a-1</strain>
    </source>
</reference>
<dbReference type="InterPro" id="IPR050375">
    <property type="entry name" value="MFS_TsgA-like"/>
</dbReference>
<feature type="region of interest" description="Disordered" evidence="3">
    <location>
        <begin position="924"/>
        <end position="1041"/>
    </location>
</feature>
<feature type="transmembrane region" description="Helical" evidence="4">
    <location>
        <begin position="830"/>
        <end position="852"/>
    </location>
</feature>
<feature type="transmembrane region" description="Helical" evidence="4">
    <location>
        <begin position="523"/>
        <end position="546"/>
    </location>
</feature>
<feature type="compositionally biased region" description="Basic and acidic residues" evidence="3">
    <location>
        <begin position="924"/>
        <end position="943"/>
    </location>
</feature>
<dbReference type="Pfam" id="PF20684">
    <property type="entry name" value="Fung_rhodopsin"/>
    <property type="match status" value="1"/>
</dbReference>
<proteinExistence type="predicted"/>
<dbReference type="Proteomes" id="UP000006039">
    <property type="component" value="Unassembled WGS sequence"/>
</dbReference>
<feature type="transmembrane region" description="Helical" evidence="4">
    <location>
        <begin position="53"/>
        <end position="72"/>
    </location>
</feature>
<reference evidence="6" key="2">
    <citation type="submission" date="2010-07" db="EMBL/GenBank/DDBJ databases">
        <authorList>
            <consortium name="The Broad Institute Genome Sequencing Platform"/>
            <consortium name="Broad Institute Genome Sequencing Center for Infectious Disease"/>
            <person name="Ma L.-J."/>
            <person name="Dead R."/>
            <person name="Young S."/>
            <person name="Zeng Q."/>
            <person name="Koehrsen M."/>
            <person name="Alvarado L."/>
            <person name="Berlin A."/>
            <person name="Chapman S.B."/>
            <person name="Chen Z."/>
            <person name="Freedman E."/>
            <person name="Gellesch M."/>
            <person name="Goldberg J."/>
            <person name="Griggs A."/>
            <person name="Gujja S."/>
            <person name="Heilman E.R."/>
            <person name="Heiman D."/>
            <person name="Hepburn T."/>
            <person name="Howarth C."/>
            <person name="Jen D."/>
            <person name="Larson L."/>
            <person name="Mehta T."/>
            <person name="Neiman D."/>
            <person name="Pearson M."/>
            <person name="Roberts A."/>
            <person name="Saif S."/>
            <person name="Shea T."/>
            <person name="Shenoy N."/>
            <person name="Sisk P."/>
            <person name="Stolte C."/>
            <person name="Sykes S."/>
            <person name="Walk T."/>
            <person name="White J."/>
            <person name="Yandava C."/>
            <person name="Haas B."/>
            <person name="Nusbaum C."/>
            <person name="Birren B."/>
        </authorList>
    </citation>
    <scope>NUCLEOTIDE SEQUENCE</scope>
    <source>
        <strain evidence="6">R3-111a-1</strain>
    </source>
</reference>
<dbReference type="PANTHER" id="PTHR43702:SF13">
    <property type="entry name" value="MONOSACCHARIDE TRANSPORTER, PUTATIVE (AFU_ORTHOLOGUE AFUA_4G06630)-RELATED"/>
    <property type="match status" value="1"/>
</dbReference>
<feature type="transmembrane region" description="Helical" evidence="4">
    <location>
        <begin position="173"/>
        <end position="201"/>
    </location>
</feature>
<keyword evidence="8" id="KW-1185">Reference proteome</keyword>
<dbReference type="PANTHER" id="PTHR43702">
    <property type="entry name" value="L-FUCOSE-PROTON SYMPORTER"/>
    <property type="match status" value="1"/>
</dbReference>
<feature type="region of interest" description="Disordered" evidence="3">
    <location>
        <begin position="727"/>
        <end position="755"/>
    </location>
</feature>
<dbReference type="GO" id="GO:0005886">
    <property type="term" value="C:plasma membrane"/>
    <property type="evidence" value="ECO:0007669"/>
    <property type="project" value="UniProtKB-SubCell"/>
</dbReference>
<feature type="transmembrane region" description="Helical" evidence="4">
    <location>
        <begin position="20"/>
        <end position="41"/>
    </location>
</feature>
<protein>
    <recommendedName>
        <fullName evidence="5">Rhodopsin domain-containing protein</fullName>
    </recommendedName>
</protein>
<dbReference type="OrthoDB" id="546893at2759"/>
<dbReference type="eggNOG" id="ENOG502QT45">
    <property type="taxonomic scope" value="Eukaryota"/>
</dbReference>
<dbReference type="STRING" id="644352.J3NG62"/>
<feature type="transmembrane region" description="Helical" evidence="4">
    <location>
        <begin position="439"/>
        <end position="460"/>
    </location>
</feature>
<feature type="region of interest" description="Disordered" evidence="3">
    <location>
        <begin position="381"/>
        <end position="404"/>
    </location>
</feature>
<dbReference type="HOGENOM" id="CLU_006746_1_0_1"/>
<keyword evidence="2" id="KW-1003">Cell membrane</keyword>